<name>A0ABY7G531_MYAAR</name>
<protein>
    <submittedName>
        <fullName evidence="2">SL9A3-like protein</fullName>
    </submittedName>
</protein>
<evidence type="ECO:0000256" key="1">
    <source>
        <dbReference type="SAM" id="MobiDB-lite"/>
    </source>
</evidence>
<evidence type="ECO:0000313" key="2">
    <source>
        <dbReference type="EMBL" id="WAR28437.1"/>
    </source>
</evidence>
<feature type="compositionally biased region" description="Basic and acidic residues" evidence="1">
    <location>
        <begin position="354"/>
        <end position="380"/>
    </location>
</feature>
<dbReference type="EMBL" id="CP111026">
    <property type="protein sequence ID" value="WAR28437.1"/>
    <property type="molecule type" value="Genomic_DNA"/>
</dbReference>
<reference evidence="2" key="1">
    <citation type="submission" date="2022-11" db="EMBL/GenBank/DDBJ databases">
        <title>Centuries of genome instability and evolution in soft-shell clam transmissible cancer (bioRxiv).</title>
        <authorList>
            <person name="Hart S.F.M."/>
            <person name="Yonemitsu M.A."/>
            <person name="Giersch R.M."/>
            <person name="Beal B.F."/>
            <person name="Arriagada G."/>
            <person name="Davis B.W."/>
            <person name="Ostrander E.A."/>
            <person name="Goff S.P."/>
            <person name="Metzger M.J."/>
        </authorList>
    </citation>
    <scope>NUCLEOTIDE SEQUENCE</scope>
    <source>
        <strain evidence="2">MELC-2E11</strain>
        <tissue evidence="2">Siphon/mantle</tissue>
    </source>
</reference>
<gene>
    <name evidence="2" type="ORF">MAR_014141</name>
</gene>
<sequence>MLQGSTIKPLVKLLRVKMEKKEQQLLSEEINSHVTDHVMAGIEEISGQRGSNSFREKLEQYNRRYLKIFLQRDPVSTDDQIMAYFNKLALQQHFEHLGGSKMIMEKYGSEQVSLEEFPIDDDEAFPGTPSEGGSVCGDITFPVPSLNASSEDINSELDREMMESQATRRRKSLFPVALTRDMETRLQDNPTAMDVRKIMVPSRRHQQYKRLDKNLKNDNSENDLLTYLQNKQMRTRRMSQALWNTPISESPEIPENRPRRKSLAPNVATNNYRRRLSLAVPTPDHEGGRRRGVSVGNVLKGLDSPARRRLRFRRNAPSTASSEDRVETSNLCPVSENENEEDNNGVKFCLENEMESRDKKLSHASNADRDQSNVDHVTHF</sequence>
<keyword evidence="3" id="KW-1185">Reference proteome</keyword>
<organism evidence="2 3">
    <name type="scientific">Mya arenaria</name>
    <name type="common">Soft-shell clam</name>
    <dbReference type="NCBI Taxonomy" id="6604"/>
    <lineage>
        <taxon>Eukaryota</taxon>
        <taxon>Metazoa</taxon>
        <taxon>Spiralia</taxon>
        <taxon>Lophotrochozoa</taxon>
        <taxon>Mollusca</taxon>
        <taxon>Bivalvia</taxon>
        <taxon>Autobranchia</taxon>
        <taxon>Heteroconchia</taxon>
        <taxon>Euheterodonta</taxon>
        <taxon>Imparidentia</taxon>
        <taxon>Neoheterodontei</taxon>
        <taxon>Myida</taxon>
        <taxon>Myoidea</taxon>
        <taxon>Myidae</taxon>
        <taxon>Mya</taxon>
    </lineage>
</organism>
<dbReference type="Proteomes" id="UP001164746">
    <property type="component" value="Chromosome 15"/>
</dbReference>
<proteinExistence type="predicted"/>
<accession>A0ABY7G531</accession>
<evidence type="ECO:0000313" key="3">
    <source>
        <dbReference type="Proteomes" id="UP001164746"/>
    </source>
</evidence>
<feature type="region of interest" description="Disordered" evidence="1">
    <location>
        <begin position="311"/>
        <end position="380"/>
    </location>
</feature>
<feature type="region of interest" description="Disordered" evidence="1">
    <location>
        <begin position="247"/>
        <end position="266"/>
    </location>
</feature>